<name>A0A1H7NVJ3_9PROT</name>
<gene>
    <name evidence="1" type="ORF">SAMN05216387_107139</name>
</gene>
<evidence type="ECO:0000313" key="2">
    <source>
        <dbReference type="Proteomes" id="UP000198620"/>
    </source>
</evidence>
<evidence type="ECO:0000313" key="1">
    <source>
        <dbReference type="EMBL" id="SEL27038.1"/>
    </source>
</evidence>
<dbReference type="Proteomes" id="UP000198620">
    <property type="component" value="Unassembled WGS sequence"/>
</dbReference>
<sequence length="68" mass="8246">MLKKRRYVDLFGYTPEEFDDLLERSTNKILRSTGKPVNELDMQTVFTAYENEARKLPRRRFRETRTMS</sequence>
<organism evidence="1 2">
    <name type="scientific">Nitrosovibrio tenuis</name>
    <dbReference type="NCBI Taxonomy" id="1233"/>
    <lineage>
        <taxon>Bacteria</taxon>
        <taxon>Pseudomonadati</taxon>
        <taxon>Pseudomonadota</taxon>
        <taxon>Betaproteobacteria</taxon>
        <taxon>Nitrosomonadales</taxon>
        <taxon>Nitrosomonadaceae</taxon>
        <taxon>Nitrosovibrio</taxon>
    </lineage>
</organism>
<dbReference type="RefSeq" id="WP_090828915.1">
    <property type="nucleotide sequence ID" value="NZ_FOBH01000007.1"/>
</dbReference>
<accession>A0A1H7NVJ3</accession>
<keyword evidence="2" id="KW-1185">Reference proteome</keyword>
<dbReference type="EMBL" id="FOBH01000007">
    <property type="protein sequence ID" value="SEL27038.1"/>
    <property type="molecule type" value="Genomic_DNA"/>
</dbReference>
<reference evidence="1 2" key="1">
    <citation type="submission" date="2016-10" db="EMBL/GenBank/DDBJ databases">
        <authorList>
            <person name="de Groot N.N."/>
        </authorList>
    </citation>
    <scope>NUCLEOTIDE SEQUENCE [LARGE SCALE GENOMIC DNA]</scope>
    <source>
        <strain evidence="1 2">Nv1</strain>
    </source>
</reference>
<protein>
    <submittedName>
        <fullName evidence="1">Uncharacterized protein</fullName>
    </submittedName>
</protein>
<dbReference type="OrthoDB" id="8565825at2"/>
<dbReference type="AlphaFoldDB" id="A0A1H7NVJ3"/>
<proteinExistence type="predicted"/>